<dbReference type="RefSeq" id="XP_033658916.1">
    <property type="nucleotide sequence ID" value="XM_033797442.1"/>
</dbReference>
<dbReference type="GO" id="GO:0030246">
    <property type="term" value="F:carbohydrate binding"/>
    <property type="evidence" value="ECO:0007669"/>
    <property type="project" value="UniProtKB-KW"/>
</dbReference>
<dbReference type="AlphaFoldDB" id="A0A6A6K1X1"/>
<sequence length="328" mass="35925">MASSVEDCDCGFTDSHDPTQSTFTSFLAVNFSSIPEEQFNNIFIRATYELTPDHSSYTRNFSAGQVQLSDAGVHLTVSPAVEHQVPCAQIFTRARTFFYGSYHALFRISDVPGTVSAFFNYHNDTSEVDIEHLNAWDEPTLLYTVKPQLYGPSGNPDNSTYQREIWNSTSGDAFHDGFHEWSFVWQPDIVHYGLDSNYSRVITTNVPQAPGRLALSQWSDGNPKYSLGPPTRDSALTIAFLWAVYNDANASALACKKTTSPCKITNGVFQPGNPNASGGDQSNRPPSGTISVNSSAAQSAGASLTATSAVSSWLLAAVLFLWFRSWRA</sequence>
<dbReference type="OrthoDB" id="25131at2759"/>
<dbReference type="Proteomes" id="UP000800097">
    <property type="component" value="Unassembled WGS sequence"/>
</dbReference>
<dbReference type="GO" id="GO:0004553">
    <property type="term" value="F:hydrolase activity, hydrolyzing O-glycosyl compounds"/>
    <property type="evidence" value="ECO:0007669"/>
    <property type="project" value="InterPro"/>
</dbReference>
<keyword evidence="2" id="KW-1133">Transmembrane helix</keyword>
<dbReference type="EMBL" id="ML986484">
    <property type="protein sequence ID" value="KAF2281379.1"/>
    <property type="molecule type" value="Genomic_DNA"/>
</dbReference>
<protein>
    <submittedName>
        <fullName evidence="4">Concanavalin A-like lectin/glucanase</fullName>
    </submittedName>
</protein>
<organism evidence="4 5">
    <name type="scientific">Westerdykella ornata</name>
    <dbReference type="NCBI Taxonomy" id="318751"/>
    <lineage>
        <taxon>Eukaryota</taxon>
        <taxon>Fungi</taxon>
        <taxon>Dikarya</taxon>
        <taxon>Ascomycota</taxon>
        <taxon>Pezizomycotina</taxon>
        <taxon>Dothideomycetes</taxon>
        <taxon>Pleosporomycetidae</taxon>
        <taxon>Pleosporales</taxon>
        <taxon>Sporormiaceae</taxon>
        <taxon>Westerdykella</taxon>
    </lineage>
</organism>
<dbReference type="InterPro" id="IPR000757">
    <property type="entry name" value="Beta-glucanase-like"/>
</dbReference>
<keyword evidence="5" id="KW-1185">Reference proteome</keyword>
<evidence type="ECO:0000256" key="1">
    <source>
        <dbReference type="SAM" id="MobiDB-lite"/>
    </source>
</evidence>
<reference evidence="4" key="1">
    <citation type="journal article" date="2020" name="Stud. Mycol.">
        <title>101 Dothideomycetes genomes: a test case for predicting lifestyles and emergence of pathogens.</title>
        <authorList>
            <person name="Haridas S."/>
            <person name="Albert R."/>
            <person name="Binder M."/>
            <person name="Bloem J."/>
            <person name="Labutti K."/>
            <person name="Salamov A."/>
            <person name="Andreopoulos B."/>
            <person name="Baker S."/>
            <person name="Barry K."/>
            <person name="Bills G."/>
            <person name="Bluhm B."/>
            <person name="Cannon C."/>
            <person name="Castanera R."/>
            <person name="Culley D."/>
            <person name="Daum C."/>
            <person name="Ezra D."/>
            <person name="Gonzalez J."/>
            <person name="Henrissat B."/>
            <person name="Kuo A."/>
            <person name="Liang C."/>
            <person name="Lipzen A."/>
            <person name="Lutzoni F."/>
            <person name="Magnuson J."/>
            <person name="Mondo S."/>
            <person name="Nolan M."/>
            <person name="Ohm R."/>
            <person name="Pangilinan J."/>
            <person name="Park H.-J."/>
            <person name="Ramirez L."/>
            <person name="Alfaro M."/>
            <person name="Sun H."/>
            <person name="Tritt A."/>
            <person name="Yoshinaga Y."/>
            <person name="Zwiers L.-H."/>
            <person name="Turgeon B."/>
            <person name="Goodwin S."/>
            <person name="Spatafora J."/>
            <person name="Crous P."/>
            <person name="Grigoriev I."/>
        </authorList>
    </citation>
    <scope>NUCLEOTIDE SEQUENCE</scope>
    <source>
        <strain evidence="4">CBS 379.55</strain>
    </source>
</reference>
<proteinExistence type="predicted"/>
<keyword evidence="2" id="KW-0812">Transmembrane</keyword>
<dbReference type="InterPro" id="IPR013320">
    <property type="entry name" value="ConA-like_dom_sf"/>
</dbReference>
<dbReference type="PROSITE" id="PS51762">
    <property type="entry name" value="GH16_2"/>
    <property type="match status" value="1"/>
</dbReference>
<dbReference type="GO" id="GO:0005975">
    <property type="term" value="P:carbohydrate metabolic process"/>
    <property type="evidence" value="ECO:0007669"/>
    <property type="project" value="InterPro"/>
</dbReference>
<dbReference type="Gene3D" id="2.60.120.200">
    <property type="match status" value="1"/>
</dbReference>
<feature type="domain" description="GH16" evidence="3">
    <location>
        <begin position="29"/>
        <end position="249"/>
    </location>
</feature>
<name>A0A6A6K1X1_WESOR</name>
<dbReference type="CDD" id="cd00413">
    <property type="entry name" value="Glyco_hydrolase_16"/>
    <property type="match status" value="1"/>
</dbReference>
<evidence type="ECO:0000313" key="4">
    <source>
        <dbReference type="EMBL" id="KAF2281379.1"/>
    </source>
</evidence>
<keyword evidence="2" id="KW-0472">Membrane</keyword>
<dbReference type="GeneID" id="54550617"/>
<evidence type="ECO:0000313" key="5">
    <source>
        <dbReference type="Proteomes" id="UP000800097"/>
    </source>
</evidence>
<evidence type="ECO:0000256" key="2">
    <source>
        <dbReference type="SAM" id="Phobius"/>
    </source>
</evidence>
<evidence type="ECO:0000259" key="3">
    <source>
        <dbReference type="PROSITE" id="PS51762"/>
    </source>
</evidence>
<feature type="transmembrane region" description="Helical" evidence="2">
    <location>
        <begin position="300"/>
        <end position="323"/>
    </location>
</feature>
<feature type="compositionally biased region" description="Polar residues" evidence="1">
    <location>
        <begin position="272"/>
        <end position="293"/>
    </location>
</feature>
<feature type="region of interest" description="Disordered" evidence="1">
    <location>
        <begin position="269"/>
        <end position="293"/>
    </location>
</feature>
<dbReference type="Pfam" id="PF00722">
    <property type="entry name" value="Glyco_hydro_16"/>
    <property type="match status" value="1"/>
</dbReference>
<keyword evidence="4" id="KW-0430">Lectin</keyword>
<gene>
    <name evidence="4" type="ORF">EI97DRAFT_429428</name>
</gene>
<dbReference type="PANTHER" id="PTHR38121">
    <property type="entry name" value="GH16 DOMAIN-CONTAINING PROTEIN"/>
    <property type="match status" value="1"/>
</dbReference>
<dbReference type="PANTHER" id="PTHR38121:SF2">
    <property type="entry name" value="ACYLTRANSFERASE 3 DOMAIN-CONTAINING PROTEIN"/>
    <property type="match status" value="1"/>
</dbReference>
<dbReference type="SUPFAM" id="SSF49899">
    <property type="entry name" value="Concanavalin A-like lectins/glucanases"/>
    <property type="match status" value="1"/>
</dbReference>
<accession>A0A6A6K1X1</accession>